<accession>A0A194VLS1</accession>
<dbReference type="Proteomes" id="UP000078559">
    <property type="component" value="Chromosome 1"/>
</dbReference>
<dbReference type="EMBL" id="CM003098">
    <property type="protein sequence ID" value="KUI65131.1"/>
    <property type="molecule type" value="Genomic_DNA"/>
</dbReference>
<evidence type="ECO:0000313" key="1">
    <source>
        <dbReference type="EMBL" id="KUI65131.1"/>
    </source>
</evidence>
<dbReference type="OrthoDB" id="4932578at2759"/>
<keyword evidence="2" id="KW-1185">Reference proteome</keyword>
<sequence length="459" mass="51895">MDEFLVGTCQLQLKDLTFEGGRGPVEAAIEQLTAVFLSSCNPDEKANQIPVVVSPEELYDLITVSGTSMQDLIRSMHAPFPKLQPSKPLRCIHGRQRYEAAKRIEGSEMWWTVRLYCIVAGSDLTRLLYHEVDQHYFQTAPYDGYVFRKVREYDESGEPDKADDWRRRLSKGKKTALRAIETRPEVLEIFDQLRCIPGLWEGLHLGNIERHLALHATEEMLHYLQHTQQVWATITLQDPLVQQATDIATVRALELRAPAASTEDAAAVCRLMSSGALFNRLSDPGLRLRLQESLLHIDVLIPSLRAFHENMRYLSIGVTIIRDLIIDDLNDDSVYAVMQASWQSPGSCLVESSEGVFHQVRDHQHTAELAYYQVLLAALRNFPYLSASPPRCEKGHRKAAASINDAFVAMFLRGAQRHGFRSRKLTEALSRLVDSKGVPRTITGCYKVIRDGGGWPTMR</sequence>
<gene>
    <name evidence="1" type="ORF">VM1G_00664</name>
</gene>
<reference evidence="1" key="1">
    <citation type="submission" date="2014-12" db="EMBL/GenBank/DDBJ databases">
        <title>Genome Sequence of Valsa Canker Pathogens Uncovers a Specific Adaption of Colonization on Woody Bark.</title>
        <authorList>
            <person name="Yin Z."/>
            <person name="Liu H."/>
            <person name="Gao X."/>
            <person name="Li Z."/>
            <person name="Song N."/>
            <person name="Ke X."/>
            <person name="Dai Q."/>
            <person name="Wu Y."/>
            <person name="Sun Y."/>
            <person name="Xu J.-R."/>
            <person name="Kang Z.K."/>
            <person name="Wang L."/>
            <person name="Huang L."/>
        </authorList>
    </citation>
    <scope>NUCLEOTIDE SEQUENCE [LARGE SCALE GENOMIC DNA]</scope>
    <source>
        <strain evidence="1">03-8</strain>
    </source>
</reference>
<protein>
    <submittedName>
        <fullName evidence="1">Uncharacterized protein</fullName>
    </submittedName>
</protein>
<dbReference type="Pfam" id="PF12520">
    <property type="entry name" value="DUF3723"/>
    <property type="match status" value="1"/>
</dbReference>
<name>A0A194VLS1_CYTMA</name>
<dbReference type="AlphaFoldDB" id="A0A194VLS1"/>
<proteinExistence type="predicted"/>
<evidence type="ECO:0000313" key="2">
    <source>
        <dbReference type="Proteomes" id="UP000078559"/>
    </source>
</evidence>
<organism evidence="1 2">
    <name type="scientific">Cytospora mali</name>
    <name type="common">Apple Valsa canker fungus</name>
    <name type="synonym">Valsa mali</name>
    <dbReference type="NCBI Taxonomy" id="578113"/>
    <lineage>
        <taxon>Eukaryota</taxon>
        <taxon>Fungi</taxon>
        <taxon>Dikarya</taxon>
        <taxon>Ascomycota</taxon>
        <taxon>Pezizomycotina</taxon>
        <taxon>Sordariomycetes</taxon>
        <taxon>Sordariomycetidae</taxon>
        <taxon>Diaporthales</taxon>
        <taxon>Cytosporaceae</taxon>
        <taxon>Cytospora</taxon>
    </lineage>
</organism>
<dbReference type="InterPro" id="IPR022198">
    <property type="entry name" value="DUF3723"/>
</dbReference>